<dbReference type="InterPro" id="IPR006073">
    <property type="entry name" value="GTP-bd"/>
</dbReference>
<dbReference type="AlphaFoldDB" id="A0A7G6DZ13"/>
<reference evidence="13 14" key="1">
    <citation type="journal article" date="2019" name="Front. Microbiol.">
        <title>Thermoanaerosceptrum fracticalcis gen. nov. sp. nov., a Novel Fumarate-Fermenting Microorganism From a Deep Fractured Carbonate Aquifer of the US Great Basin.</title>
        <authorList>
            <person name="Hamilton-Brehm S.D."/>
            <person name="Stewart L.E."/>
            <person name="Zavarin M."/>
            <person name="Caldwell M."/>
            <person name="Lawson P.A."/>
            <person name="Onstott T.C."/>
            <person name="Grzymski J."/>
            <person name="Neveux I."/>
            <person name="Lollar B.S."/>
            <person name="Russell C.E."/>
            <person name="Moser D.P."/>
        </authorList>
    </citation>
    <scope>NUCLEOTIDE SEQUENCE [LARGE SCALE GENOMIC DNA]</scope>
    <source>
        <strain evidence="13 14">DRI-13</strain>
    </source>
</reference>
<sequence length="424" mass="46611">MFYDYAKIYVKGGDGGNGIVAFRREKYIPEGGPAGGDGGQGGSVILEADEGLRTLVDFRYKRHFKAPRGQNGMSKNMHGADGEDLIVKVPIGTVVKVAETHETIADLSQQGQRFVVAKGGRGGRGNARFANPVNRVPEVAENGEPGEEKWLELELKLLADVGLIGYPNVGKSTIISHVSAAKPKIADYHFTTIDPNLGVVRLEEGKSFVLVDIPGLVEGASEGVGLGHRFLRHVERTRLLLHVLDISGSEGRDPLEDYKIINQELEKYNPVLSMRQQIIVANKMDLTGAVENLERLREALGEEHEIYPVSAVTGEGLKPLMFRAGQLLEEIPETPLFIEEEGLKITKVAGGPPFEVEYNDDGAWVVSGPEIDRLAQKTDFSNEAAVRRFLFNLRRMGVEKTLREKGAKDGDVVRIKDLEFDFVD</sequence>
<dbReference type="SUPFAM" id="SSF102741">
    <property type="entry name" value="Obg GTP-binding protein C-terminal domain"/>
    <property type="match status" value="1"/>
</dbReference>
<name>A0A7G6DZ13_THEFR</name>
<evidence type="ECO:0000256" key="9">
    <source>
        <dbReference type="HAMAP-Rule" id="MF_01454"/>
    </source>
</evidence>
<evidence type="ECO:0000256" key="8">
    <source>
        <dbReference type="ARBA" id="ARBA00023134"/>
    </source>
</evidence>
<dbReference type="PANTHER" id="PTHR11702">
    <property type="entry name" value="DEVELOPMENTALLY REGULATED GTP-BINDING PROTEIN-RELATED"/>
    <property type="match status" value="1"/>
</dbReference>
<proteinExistence type="inferred from homology"/>
<dbReference type="Gene3D" id="3.40.50.300">
    <property type="entry name" value="P-loop containing nucleotide triphosphate hydrolases"/>
    <property type="match status" value="1"/>
</dbReference>
<dbReference type="NCBIfam" id="TIGR02729">
    <property type="entry name" value="Obg_CgtA"/>
    <property type="match status" value="1"/>
</dbReference>
<keyword evidence="4 9" id="KW-0479">Metal-binding</keyword>
<dbReference type="Pfam" id="PF09269">
    <property type="entry name" value="DUF1967"/>
    <property type="match status" value="1"/>
</dbReference>
<evidence type="ECO:0000313" key="13">
    <source>
        <dbReference type="EMBL" id="QNB45067.1"/>
    </source>
</evidence>
<dbReference type="InterPro" id="IPR006074">
    <property type="entry name" value="GTP1-OBG_CS"/>
</dbReference>
<dbReference type="InterPro" id="IPR031167">
    <property type="entry name" value="G_OBG"/>
</dbReference>
<dbReference type="GO" id="GO:0042254">
    <property type="term" value="P:ribosome biogenesis"/>
    <property type="evidence" value="ECO:0007669"/>
    <property type="project" value="UniProtKB-UniRule"/>
</dbReference>
<dbReference type="InterPro" id="IPR045086">
    <property type="entry name" value="OBG_GTPase"/>
</dbReference>
<dbReference type="FunFam" id="2.70.210.12:FF:000001">
    <property type="entry name" value="GTPase Obg"/>
    <property type="match status" value="1"/>
</dbReference>
<dbReference type="PROSITE" id="PS00905">
    <property type="entry name" value="GTP1_OBG"/>
    <property type="match status" value="1"/>
</dbReference>
<dbReference type="PROSITE" id="PS51710">
    <property type="entry name" value="G_OBG"/>
    <property type="match status" value="1"/>
</dbReference>
<dbReference type="PROSITE" id="PS51883">
    <property type="entry name" value="OBG"/>
    <property type="match status" value="1"/>
</dbReference>
<accession>A0A7G6DZ13</accession>
<feature type="binding site" evidence="9">
    <location>
        <begin position="310"/>
        <end position="312"/>
    </location>
    <ligand>
        <name>GTP</name>
        <dbReference type="ChEBI" id="CHEBI:37565"/>
    </ligand>
</feature>
<feature type="domain" description="OCT" evidence="11">
    <location>
        <begin position="346"/>
        <end position="424"/>
    </location>
</feature>
<evidence type="ECO:0000256" key="4">
    <source>
        <dbReference type="ARBA" id="ARBA00022723"/>
    </source>
</evidence>
<evidence type="ECO:0000259" key="11">
    <source>
        <dbReference type="PROSITE" id="PS51881"/>
    </source>
</evidence>
<keyword evidence="6 9" id="KW-0378">Hydrolase</keyword>
<dbReference type="Proteomes" id="UP000515847">
    <property type="component" value="Chromosome"/>
</dbReference>
<dbReference type="OrthoDB" id="9807318at2"/>
<dbReference type="Pfam" id="PF01018">
    <property type="entry name" value="GTP1_OBG"/>
    <property type="match status" value="1"/>
</dbReference>
<dbReference type="CDD" id="cd01898">
    <property type="entry name" value="Obg"/>
    <property type="match status" value="1"/>
</dbReference>
<feature type="binding site" evidence="9">
    <location>
        <begin position="212"/>
        <end position="215"/>
    </location>
    <ligand>
        <name>GTP</name>
        <dbReference type="ChEBI" id="CHEBI:37565"/>
    </ligand>
</feature>
<dbReference type="PRINTS" id="PR00326">
    <property type="entry name" value="GTP1OBG"/>
</dbReference>
<feature type="binding site" evidence="9">
    <location>
        <position position="172"/>
    </location>
    <ligand>
        <name>Mg(2+)</name>
        <dbReference type="ChEBI" id="CHEBI:18420"/>
    </ligand>
</feature>
<dbReference type="Gene3D" id="2.70.210.12">
    <property type="entry name" value="GTP1/OBG domain"/>
    <property type="match status" value="1"/>
</dbReference>
<dbReference type="EC" id="3.6.5.-" evidence="9"/>
<feature type="domain" description="Obg" evidence="12">
    <location>
        <begin position="1"/>
        <end position="158"/>
    </location>
</feature>
<evidence type="ECO:0000259" key="10">
    <source>
        <dbReference type="PROSITE" id="PS51710"/>
    </source>
</evidence>
<organism evidence="13 14">
    <name type="scientific">Thermanaerosceptrum fracticalcis</name>
    <dbReference type="NCBI Taxonomy" id="1712410"/>
    <lineage>
        <taxon>Bacteria</taxon>
        <taxon>Bacillati</taxon>
        <taxon>Bacillota</taxon>
        <taxon>Clostridia</taxon>
        <taxon>Eubacteriales</taxon>
        <taxon>Peptococcaceae</taxon>
        <taxon>Thermanaerosceptrum</taxon>
    </lineage>
</organism>
<dbReference type="GO" id="GO:0005737">
    <property type="term" value="C:cytoplasm"/>
    <property type="evidence" value="ECO:0007669"/>
    <property type="project" value="UniProtKB-SubCell"/>
</dbReference>
<protein>
    <recommendedName>
        <fullName evidence="9">GTPase Obg</fullName>
        <ecNumber evidence="9">3.6.5.-</ecNumber>
    </recommendedName>
    <alternativeName>
        <fullName evidence="9">GTP-binding protein Obg</fullName>
    </alternativeName>
</protein>
<dbReference type="GO" id="GO:0003924">
    <property type="term" value="F:GTPase activity"/>
    <property type="evidence" value="ECO:0007669"/>
    <property type="project" value="UniProtKB-UniRule"/>
</dbReference>
<dbReference type="SUPFAM" id="SSF52540">
    <property type="entry name" value="P-loop containing nucleoside triphosphate hydrolases"/>
    <property type="match status" value="1"/>
</dbReference>
<feature type="binding site" evidence="9">
    <location>
        <begin position="165"/>
        <end position="172"/>
    </location>
    <ligand>
        <name>GTP</name>
        <dbReference type="ChEBI" id="CHEBI:37565"/>
    </ligand>
</feature>
<evidence type="ECO:0000313" key="14">
    <source>
        <dbReference type="Proteomes" id="UP000515847"/>
    </source>
</evidence>
<feature type="binding site" evidence="9">
    <location>
        <position position="192"/>
    </location>
    <ligand>
        <name>Mg(2+)</name>
        <dbReference type="ChEBI" id="CHEBI:18420"/>
    </ligand>
</feature>
<feature type="binding site" evidence="9">
    <location>
        <begin position="190"/>
        <end position="194"/>
    </location>
    <ligand>
        <name>GTP</name>
        <dbReference type="ChEBI" id="CHEBI:37565"/>
    </ligand>
</feature>
<dbReference type="InterPro" id="IPR014100">
    <property type="entry name" value="GTP-bd_Obg/CgtA"/>
</dbReference>
<dbReference type="RefSeq" id="WP_034422917.1">
    <property type="nucleotide sequence ID" value="NZ_CP045798.1"/>
</dbReference>
<evidence type="ECO:0000256" key="5">
    <source>
        <dbReference type="ARBA" id="ARBA00022741"/>
    </source>
</evidence>
<dbReference type="GO" id="GO:0005525">
    <property type="term" value="F:GTP binding"/>
    <property type="evidence" value="ECO:0007669"/>
    <property type="project" value="UniProtKB-UniRule"/>
</dbReference>
<dbReference type="PROSITE" id="PS51881">
    <property type="entry name" value="OCT"/>
    <property type="match status" value="1"/>
</dbReference>
<dbReference type="InterPro" id="IPR036726">
    <property type="entry name" value="GTP1_OBG_dom_sf"/>
</dbReference>
<dbReference type="InterPro" id="IPR027417">
    <property type="entry name" value="P-loop_NTPase"/>
</dbReference>
<dbReference type="NCBIfam" id="NF008956">
    <property type="entry name" value="PRK12299.1"/>
    <property type="match status" value="1"/>
</dbReference>
<dbReference type="NCBIfam" id="TIGR03595">
    <property type="entry name" value="Obg_CgtA_exten"/>
    <property type="match status" value="1"/>
</dbReference>
<comment type="function">
    <text evidence="9">An essential GTPase which binds GTP, GDP and possibly (p)ppGpp with moderate affinity, with high nucleotide exchange rates and a fairly low GTP hydrolysis rate. Plays a role in control of the cell cycle, stress response, ribosome biogenesis and in those bacteria that undergo differentiation, in morphogenesis control.</text>
</comment>
<dbReference type="InterPro" id="IPR006169">
    <property type="entry name" value="GTP1_OBG_dom"/>
</dbReference>
<dbReference type="NCBIfam" id="NF008955">
    <property type="entry name" value="PRK12297.1"/>
    <property type="match status" value="1"/>
</dbReference>
<evidence type="ECO:0000256" key="2">
    <source>
        <dbReference type="ARBA" id="ARBA00007699"/>
    </source>
</evidence>
<feature type="domain" description="OBG-type G" evidence="10">
    <location>
        <begin position="159"/>
        <end position="329"/>
    </location>
</feature>
<dbReference type="InterPro" id="IPR036346">
    <property type="entry name" value="GTP-bd_prot_GTP1/OBG_C_sf"/>
</dbReference>
<keyword evidence="7 9" id="KW-0460">Magnesium</keyword>
<dbReference type="PANTHER" id="PTHR11702:SF31">
    <property type="entry name" value="MITOCHONDRIAL RIBOSOME-ASSOCIATED GTPASE 2"/>
    <property type="match status" value="1"/>
</dbReference>
<keyword evidence="5 9" id="KW-0547">Nucleotide-binding</keyword>
<dbReference type="Gene3D" id="3.30.300.350">
    <property type="entry name" value="GTP-binding protein OBG, C-terminal domain"/>
    <property type="match status" value="1"/>
</dbReference>
<dbReference type="GO" id="GO:0000287">
    <property type="term" value="F:magnesium ion binding"/>
    <property type="evidence" value="ECO:0007669"/>
    <property type="project" value="InterPro"/>
</dbReference>
<comment type="subunit">
    <text evidence="9">Monomer.</text>
</comment>
<dbReference type="SUPFAM" id="SSF82051">
    <property type="entry name" value="Obg GTP-binding protein N-terminal domain"/>
    <property type="match status" value="1"/>
</dbReference>
<evidence type="ECO:0000256" key="6">
    <source>
        <dbReference type="ARBA" id="ARBA00022801"/>
    </source>
</evidence>
<evidence type="ECO:0000256" key="7">
    <source>
        <dbReference type="ARBA" id="ARBA00022842"/>
    </source>
</evidence>
<dbReference type="Pfam" id="PF01926">
    <property type="entry name" value="MMR_HSR1"/>
    <property type="match status" value="1"/>
</dbReference>
<dbReference type="EMBL" id="CP045798">
    <property type="protein sequence ID" value="QNB45067.1"/>
    <property type="molecule type" value="Genomic_DNA"/>
</dbReference>
<evidence type="ECO:0000256" key="1">
    <source>
        <dbReference type="ARBA" id="ARBA00001946"/>
    </source>
</evidence>
<keyword evidence="8 9" id="KW-0342">GTP-binding</keyword>
<comment type="cofactor">
    <cofactor evidence="1 9">
        <name>Mg(2+)</name>
        <dbReference type="ChEBI" id="CHEBI:18420"/>
    </cofactor>
</comment>
<dbReference type="KEGG" id="tfr:BR63_01245"/>
<dbReference type="HAMAP" id="MF_01454">
    <property type="entry name" value="GTPase_Obg"/>
    <property type="match status" value="1"/>
</dbReference>
<feature type="binding site" evidence="9">
    <location>
        <begin position="282"/>
        <end position="285"/>
    </location>
    <ligand>
        <name>GTP</name>
        <dbReference type="ChEBI" id="CHEBI:37565"/>
    </ligand>
</feature>
<keyword evidence="3 9" id="KW-0963">Cytoplasm</keyword>
<evidence type="ECO:0000256" key="3">
    <source>
        <dbReference type="ARBA" id="ARBA00022490"/>
    </source>
</evidence>
<keyword evidence="14" id="KW-1185">Reference proteome</keyword>
<evidence type="ECO:0000259" key="12">
    <source>
        <dbReference type="PROSITE" id="PS51883"/>
    </source>
</evidence>
<dbReference type="NCBIfam" id="NF008954">
    <property type="entry name" value="PRK12296.1"/>
    <property type="match status" value="1"/>
</dbReference>
<comment type="subcellular location">
    <subcellularLocation>
        <location evidence="9">Cytoplasm</location>
    </subcellularLocation>
</comment>
<dbReference type="InterPro" id="IPR015349">
    <property type="entry name" value="OCT_dom"/>
</dbReference>
<gene>
    <name evidence="13" type="primary">obgE</name>
    <name evidence="9" type="synonym">obg</name>
    <name evidence="13" type="ORF">BR63_01245</name>
</gene>
<comment type="similarity">
    <text evidence="2 9">Belongs to the TRAFAC class OBG-HflX-like GTPase superfamily. OBG GTPase family.</text>
</comment>